<keyword evidence="4 10" id="KW-0732">Signal</keyword>
<dbReference type="GO" id="GO:0012505">
    <property type="term" value="C:endomembrane system"/>
    <property type="evidence" value="ECO:0007669"/>
    <property type="project" value="UniProtKB-SubCell"/>
</dbReference>
<evidence type="ECO:0000313" key="13">
    <source>
        <dbReference type="Proteomes" id="UP000053890"/>
    </source>
</evidence>
<organism evidence="12 13">
    <name type="scientific">Rhodotorula graminis (strain WP1)</name>
    <dbReference type="NCBI Taxonomy" id="578459"/>
    <lineage>
        <taxon>Eukaryota</taxon>
        <taxon>Fungi</taxon>
        <taxon>Dikarya</taxon>
        <taxon>Basidiomycota</taxon>
        <taxon>Pucciniomycotina</taxon>
        <taxon>Microbotryomycetes</taxon>
        <taxon>Sporidiobolales</taxon>
        <taxon>Sporidiobolaceae</taxon>
        <taxon>Rhodotorula</taxon>
    </lineage>
</organism>
<evidence type="ECO:0000256" key="9">
    <source>
        <dbReference type="SAM" id="Phobius"/>
    </source>
</evidence>
<evidence type="ECO:0000256" key="5">
    <source>
        <dbReference type="ARBA" id="ARBA00022989"/>
    </source>
</evidence>
<dbReference type="SMART" id="SM01190">
    <property type="entry name" value="EMP24_GP25L"/>
    <property type="match status" value="1"/>
</dbReference>
<protein>
    <recommendedName>
        <fullName evidence="11">GOLD domain-containing protein</fullName>
    </recommendedName>
</protein>
<evidence type="ECO:0000256" key="8">
    <source>
        <dbReference type="RuleBase" id="RU003827"/>
    </source>
</evidence>
<evidence type="ECO:0000256" key="7">
    <source>
        <dbReference type="ARBA" id="ARBA00037847"/>
    </source>
</evidence>
<evidence type="ECO:0000256" key="2">
    <source>
        <dbReference type="ARBA" id="ARBA00007104"/>
    </source>
</evidence>
<feature type="signal peptide" evidence="10">
    <location>
        <begin position="1"/>
        <end position="22"/>
    </location>
</feature>
<evidence type="ECO:0000256" key="10">
    <source>
        <dbReference type="SAM" id="SignalP"/>
    </source>
</evidence>
<dbReference type="OMA" id="MQVRDRN"/>
<comment type="subcellular location">
    <subcellularLocation>
        <location evidence="7">Endomembrane system</location>
        <topology evidence="7">Single-pass membrane protein</topology>
    </subcellularLocation>
    <subcellularLocation>
        <location evidence="1 8">Membrane</location>
        <topology evidence="1 8">Single-pass type I membrane protein</topology>
    </subcellularLocation>
</comment>
<keyword evidence="6 9" id="KW-0472">Membrane</keyword>
<dbReference type="RefSeq" id="XP_018274227.1">
    <property type="nucleotide sequence ID" value="XM_018412030.1"/>
</dbReference>
<evidence type="ECO:0000256" key="4">
    <source>
        <dbReference type="ARBA" id="ARBA00022729"/>
    </source>
</evidence>
<dbReference type="PANTHER" id="PTHR22811">
    <property type="entry name" value="TRANSMEMBRANE EMP24 DOMAIN-CONTAINING PROTEIN"/>
    <property type="match status" value="1"/>
</dbReference>
<dbReference type="InterPro" id="IPR015720">
    <property type="entry name" value="Emp24-like"/>
</dbReference>
<keyword evidence="5 9" id="KW-1133">Transmembrane helix</keyword>
<evidence type="ECO:0000256" key="3">
    <source>
        <dbReference type="ARBA" id="ARBA00022692"/>
    </source>
</evidence>
<keyword evidence="3 8" id="KW-0812">Transmembrane</keyword>
<sequence length="198" mass="22356">MRWSLLSSLVALVALAASTARAHTIDLDAGAKECFFEDLHTEDKMTVTYQVAGGGHLDIDFSLTGPTGRTMNEQRKKDTGTHSFTAESDGRFTYCFSNEMSTVSGKTVSFNVHGIMYVEDDGHTAPIEREIRQLSAALEAVKDEQEYIVVRERLHRDTAESTNDRVKYWSIVQTVLLFAVCAWQVFYLKRFFEVKRAV</sequence>
<dbReference type="SUPFAM" id="SSF101576">
    <property type="entry name" value="Supernatant protein factor (SPF), C-terminal domain"/>
    <property type="match status" value="1"/>
</dbReference>
<dbReference type="InterPro" id="IPR036598">
    <property type="entry name" value="GOLD_dom_sf"/>
</dbReference>
<name>A0A194SBR9_RHOGW</name>
<accession>A0A194SBR9</accession>
<comment type="similarity">
    <text evidence="2 8">Belongs to the EMP24/GP25L family.</text>
</comment>
<evidence type="ECO:0000259" key="11">
    <source>
        <dbReference type="PROSITE" id="PS50866"/>
    </source>
</evidence>
<dbReference type="InterPro" id="IPR009038">
    <property type="entry name" value="GOLD_dom"/>
</dbReference>
<gene>
    <name evidence="12" type="ORF">RHOBADRAFT_11156</name>
</gene>
<proteinExistence type="inferred from homology"/>
<dbReference type="PROSITE" id="PS50866">
    <property type="entry name" value="GOLD"/>
    <property type="match status" value="1"/>
</dbReference>
<reference evidence="12 13" key="1">
    <citation type="journal article" date="2015" name="Front. Microbiol.">
        <title>Genome sequence of the plant growth promoting endophytic yeast Rhodotorula graminis WP1.</title>
        <authorList>
            <person name="Firrincieli A."/>
            <person name="Otillar R."/>
            <person name="Salamov A."/>
            <person name="Schmutz J."/>
            <person name="Khan Z."/>
            <person name="Redman R.S."/>
            <person name="Fleck N.D."/>
            <person name="Lindquist E."/>
            <person name="Grigoriev I.V."/>
            <person name="Doty S.L."/>
        </authorList>
    </citation>
    <scope>NUCLEOTIDE SEQUENCE [LARGE SCALE GENOMIC DNA]</scope>
    <source>
        <strain evidence="12 13">WP1</strain>
    </source>
</reference>
<dbReference type="Pfam" id="PF01105">
    <property type="entry name" value="EMP24_GP25L"/>
    <property type="match status" value="1"/>
</dbReference>
<feature type="chain" id="PRO_5008265603" description="GOLD domain-containing protein" evidence="10">
    <location>
        <begin position="23"/>
        <end position="198"/>
    </location>
</feature>
<dbReference type="Proteomes" id="UP000053890">
    <property type="component" value="Unassembled WGS sequence"/>
</dbReference>
<keyword evidence="13" id="KW-1185">Reference proteome</keyword>
<evidence type="ECO:0000256" key="6">
    <source>
        <dbReference type="ARBA" id="ARBA00023136"/>
    </source>
</evidence>
<dbReference type="GO" id="GO:0016020">
    <property type="term" value="C:membrane"/>
    <property type="evidence" value="ECO:0007669"/>
    <property type="project" value="UniProtKB-SubCell"/>
</dbReference>
<dbReference type="OrthoDB" id="62956at2759"/>
<feature type="transmembrane region" description="Helical" evidence="9">
    <location>
        <begin position="168"/>
        <end position="188"/>
    </location>
</feature>
<dbReference type="EMBL" id="KQ474073">
    <property type="protein sequence ID" value="KPV78178.1"/>
    <property type="molecule type" value="Genomic_DNA"/>
</dbReference>
<feature type="domain" description="GOLD" evidence="11">
    <location>
        <begin position="32"/>
        <end position="114"/>
    </location>
</feature>
<evidence type="ECO:0000256" key="1">
    <source>
        <dbReference type="ARBA" id="ARBA00004479"/>
    </source>
</evidence>
<dbReference type="STRING" id="578459.A0A194SBR9"/>
<dbReference type="AlphaFoldDB" id="A0A194SBR9"/>
<dbReference type="GeneID" id="28972479"/>
<evidence type="ECO:0000313" key="12">
    <source>
        <dbReference type="EMBL" id="KPV78178.1"/>
    </source>
</evidence>